<comment type="caution">
    <text evidence="12">The sequence shown here is derived from an EMBL/GenBank/DDBJ whole genome shotgun (WGS) entry which is preliminary data.</text>
</comment>
<evidence type="ECO:0000256" key="8">
    <source>
        <dbReference type="PROSITE-ProRule" id="PRU00322"/>
    </source>
</evidence>
<feature type="domain" description="RanBP2-type" evidence="11">
    <location>
        <begin position="248"/>
        <end position="278"/>
    </location>
</feature>
<feature type="compositionally biased region" description="Basic and acidic residues" evidence="9">
    <location>
        <begin position="741"/>
        <end position="757"/>
    </location>
</feature>
<dbReference type="GO" id="GO:0005634">
    <property type="term" value="C:nucleus"/>
    <property type="evidence" value="ECO:0007669"/>
    <property type="project" value="UniProtKB-SubCell"/>
</dbReference>
<keyword evidence="2" id="KW-0479">Metal-binding</keyword>
<evidence type="ECO:0000313" key="13">
    <source>
        <dbReference type="Proteomes" id="UP001174934"/>
    </source>
</evidence>
<dbReference type="InterPro" id="IPR001876">
    <property type="entry name" value="Znf_RanBP2"/>
</dbReference>
<dbReference type="GO" id="GO:0000398">
    <property type="term" value="P:mRNA splicing, via spliceosome"/>
    <property type="evidence" value="ECO:0007669"/>
    <property type="project" value="TreeGrafter"/>
</dbReference>
<feature type="region of interest" description="Disordered" evidence="9">
    <location>
        <begin position="474"/>
        <end position="506"/>
    </location>
</feature>
<dbReference type="Pfam" id="PF01585">
    <property type="entry name" value="G-patch"/>
    <property type="match status" value="1"/>
</dbReference>
<feature type="compositionally biased region" description="Polar residues" evidence="9">
    <location>
        <begin position="346"/>
        <end position="362"/>
    </location>
</feature>
<evidence type="ECO:0000256" key="6">
    <source>
        <dbReference type="ARBA" id="ARBA00022884"/>
    </source>
</evidence>
<evidence type="ECO:0000313" key="12">
    <source>
        <dbReference type="EMBL" id="KAK0628569.1"/>
    </source>
</evidence>
<keyword evidence="4 8" id="KW-0863">Zinc-finger</keyword>
<dbReference type="PROSITE" id="PS01358">
    <property type="entry name" value="ZF_RANBP2_1"/>
    <property type="match status" value="1"/>
</dbReference>
<evidence type="ECO:0000259" key="10">
    <source>
        <dbReference type="PROSITE" id="PS50174"/>
    </source>
</evidence>
<evidence type="ECO:0008006" key="14">
    <source>
        <dbReference type="Google" id="ProtNLM"/>
    </source>
</evidence>
<reference evidence="12" key="1">
    <citation type="submission" date="2023-06" db="EMBL/GenBank/DDBJ databases">
        <title>Genome-scale phylogeny and comparative genomics of the fungal order Sordariales.</title>
        <authorList>
            <consortium name="Lawrence Berkeley National Laboratory"/>
            <person name="Hensen N."/>
            <person name="Bonometti L."/>
            <person name="Westerberg I."/>
            <person name="Brannstrom I.O."/>
            <person name="Guillou S."/>
            <person name="Cros-Aarteil S."/>
            <person name="Calhoun S."/>
            <person name="Haridas S."/>
            <person name="Kuo A."/>
            <person name="Mondo S."/>
            <person name="Pangilinan J."/>
            <person name="Riley R."/>
            <person name="LaButti K."/>
            <person name="Andreopoulos B."/>
            <person name="Lipzen A."/>
            <person name="Chen C."/>
            <person name="Yanf M."/>
            <person name="Daum C."/>
            <person name="Ng V."/>
            <person name="Clum A."/>
            <person name="Steindorff A."/>
            <person name="Ohm R."/>
            <person name="Martin F."/>
            <person name="Silar P."/>
            <person name="Natvig D."/>
            <person name="Lalanne C."/>
            <person name="Gautier V."/>
            <person name="Ament-velasquez S.L."/>
            <person name="Kruys A."/>
            <person name="Hutchinson M.I."/>
            <person name="Powell A.J."/>
            <person name="Barry K."/>
            <person name="Miller A.N."/>
            <person name="Grigoriev I.V."/>
            <person name="Debuchy R."/>
            <person name="Gladieux P."/>
            <person name="Thoren M.H."/>
            <person name="Johannesson H."/>
        </authorList>
    </citation>
    <scope>NUCLEOTIDE SEQUENCE</scope>
    <source>
        <strain evidence="12">SMH3391-2</strain>
    </source>
</reference>
<dbReference type="PROSITE" id="PS50174">
    <property type="entry name" value="G_PATCH"/>
    <property type="match status" value="1"/>
</dbReference>
<gene>
    <name evidence="12" type="ORF">B0T17DRAFT_523107</name>
</gene>
<keyword evidence="3" id="KW-0677">Repeat</keyword>
<feature type="region of interest" description="Disordered" evidence="9">
    <location>
        <begin position="341"/>
        <end position="364"/>
    </location>
</feature>
<proteinExistence type="predicted"/>
<feature type="compositionally biased region" description="Basic and acidic residues" evidence="9">
    <location>
        <begin position="856"/>
        <end position="872"/>
    </location>
</feature>
<evidence type="ECO:0000256" key="3">
    <source>
        <dbReference type="ARBA" id="ARBA00022737"/>
    </source>
</evidence>
<dbReference type="SUPFAM" id="SSF54928">
    <property type="entry name" value="RNA-binding domain, RBD"/>
    <property type="match status" value="1"/>
</dbReference>
<dbReference type="Gene3D" id="3.30.70.330">
    <property type="match status" value="1"/>
</dbReference>
<dbReference type="GO" id="GO:0008270">
    <property type="term" value="F:zinc ion binding"/>
    <property type="evidence" value="ECO:0007669"/>
    <property type="project" value="UniProtKB-KW"/>
</dbReference>
<feature type="compositionally biased region" description="Basic and acidic residues" evidence="9">
    <location>
        <begin position="50"/>
        <end position="66"/>
    </location>
</feature>
<dbReference type="Gene3D" id="4.10.1060.10">
    <property type="entry name" value="Zinc finger, RanBP2-type"/>
    <property type="match status" value="1"/>
</dbReference>
<feature type="compositionally biased region" description="Basic and acidic residues" evidence="9">
    <location>
        <begin position="92"/>
        <end position="108"/>
    </location>
</feature>
<organism evidence="12 13">
    <name type="scientific">Bombardia bombarda</name>
    <dbReference type="NCBI Taxonomy" id="252184"/>
    <lineage>
        <taxon>Eukaryota</taxon>
        <taxon>Fungi</taxon>
        <taxon>Dikarya</taxon>
        <taxon>Ascomycota</taxon>
        <taxon>Pezizomycotina</taxon>
        <taxon>Sordariomycetes</taxon>
        <taxon>Sordariomycetidae</taxon>
        <taxon>Sordariales</taxon>
        <taxon>Lasiosphaeriaceae</taxon>
        <taxon>Bombardia</taxon>
    </lineage>
</organism>
<evidence type="ECO:0000259" key="11">
    <source>
        <dbReference type="PROSITE" id="PS50199"/>
    </source>
</evidence>
<evidence type="ECO:0000256" key="4">
    <source>
        <dbReference type="ARBA" id="ARBA00022771"/>
    </source>
</evidence>
<dbReference type="SUPFAM" id="SSF90209">
    <property type="entry name" value="Ran binding protein zinc finger-like"/>
    <property type="match status" value="1"/>
</dbReference>
<evidence type="ECO:0000256" key="5">
    <source>
        <dbReference type="ARBA" id="ARBA00022833"/>
    </source>
</evidence>
<feature type="region of interest" description="Disordered" evidence="9">
    <location>
        <begin position="719"/>
        <end position="795"/>
    </location>
</feature>
<feature type="compositionally biased region" description="Low complexity" evidence="9">
    <location>
        <begin position="483"/>
        <end position="493"/>
    </location>
</feature>
<dbReference type="SMART" id="SM00547">
    <property type="entry name" value="ZnF_RBZ"/>
    <property type="match status" value="1"/>
</dbReference>
<feature type="domain" description="G-patch" evidence="10">
    <location>
        <begin position="790"/>
        <end position="836"/>
    </location>
</feature>
<keyword evidence="13" id="KW-1185">Reference proteome</keyword>
<keyword evidence="5" id="KW-0862">Zinc</keyword>
<dbReference type="GO" id="GO:0003723">
    <property type="term" value="F:RNA binding"/>
    <property type="evidence" value="ECO:0007669"/>
    <property type="project" value="UniProtKB-KW"/>
</dbReference>
<dbReference type="InterPro" id="IPR012677">
    <property type="entry name" value="Nucleotide-bd_a/b_plait_sf"/>
</dbReference>
<keyword evidence="7" id="KW-0539">Nucleus</keyword>
<feature type="region of interest" description="Disordered" evidence="9">
    <location>
        <begin position="548"/>
        <end position="567"/>
    </location>
</feature>
<dbReference type="PROSITE" id="PS50199">
    <property type="entry name" value="ZF_RANBP2_2"/>
    <property type="match status" value="1"/>
</dbReference>
<dbReference type="PANTHER" id="PTHR13948">
    <property type="entry name" value="RNA-BINDING PROTEIN"/>
    <property type="match status" value="1"/>
</dbReference>
<keyword evidence="6" id="KW-0694">RNA-binding</keyword>
<dbReference type="PANTHER" id="PTHR13948:SF3">
    <property type="entry name" value="FI21118P1"/>
    <property type="match status" value="1"/>
</dbReference>
<feature type="region of interest" description="Disordered" evidence="9">
    <location>
        <begin position="1"/>
        <end position="141"/>
    </location>
</feature>
<dbReference type="EMBL" id="JAULSR010000002">
    <property type="protein sequence ID" value="KAK0628569.1"/>
    <property type="molecule type" value="Genomic_DNA"/>
</dbReference>
<sequence>MYEGYRSGSRDGGGYRRAPAPAPAPSSAPTSTYNNHHHAHSHALSGSPPRRSDGQDAEYYRSRKDFPSPSRSLNYDDPDNGDAPDYANRWRSRAEPTDIPVPRDHDGGRTGGYSGSYGGGGHSGSYRDPMPARRPNGASGGKAIVLEDVPSDATERDILYGLDYITRDRHMSTDQVKLARLRFGNHGRRIAVVEFHRRSDAEYFMGQYYPEITFPLEYTRGIDSEPITVGIDFNKSRDDAEPSYDSRRDDVDWDCFQCGALNFSHRAVCFKCKAERPPDNYDTHGRDYGVSSGPLLTGESDECPQQLASHYLVVRDLEGSVTEEVLAKGVMKLFLDKSSEPAKEAPSSTNKLKSTAPTNSTAGLGARPGSLRRVFLMRDRKTNESWRYGFAEFETIEDARAAVMKFRAAARFTIASKPVFIAFIHTGVFSPPFDATPNENSKFFFAPIYNPALRLKYWDDRAYPSILVVSADPVSGPPSPQNTAGTGDATATDKSAANRLSSVKKAKKDKETAAATKITMMPQLQMWAKKSAEIHLLKPALTAEKLATKDKTESTTPAAIQRDLEELEADGPSKPYWTDQYTSYADWERVACLLCDWKVPSQQFIRDHGYSQLGREDILIDHEVRIHNHYKDPDAKEKALAKLTALGREPRSIIRRTPRLKSEALPTYQSYADFDTLHCHLCRRTFKHAQTIWRHEQESELHKRMLADSHNKERAFAELRAKGKTPVTMVPDSKSRRRQPQYRDRALERRQVFRQPDKPGAPRPAGKGTAAGEKRKQPAAAAEAEETPAKKSKGAGMLAKMGWTAGAGLGAEGTGRTAAIATEAYAPGVGLGAEGGKLGDASEEAARKTRGNFSDFVEKTRDKAKERYERLS</sequence>
<evidence type="ECO:0000256" key="7">
    <source>
        <dbReference type="ARBA" id="ARBA00023242"/>
    </source>
</evidence>
<dbReference type="Proteomes" id="UP001174934">
    <property type="component" value="Unassembled WGS sequence"/>
</dbReference>
<feature type="region of interest" description="Disordered" evidence="9">
    <location>
        <begin position="833"/>
        <end position="872"/>
    </location>
</feature>
<accession>A0AA39X763</accession>
<dbReference type="InterPro" id="IPR000467">
    <property type="entry name" value="G_patch_dom"/>
</dbReference>
<evidence type="ECO:0000256" key="2">
    <source>
        <dbReference type="ARBA" id="ARBA00022723"/>
    </source>
</evidence>
<feature type="compositionally biased region" description="Gly residues" evidence="9">
    <location>
        <begin position="109"/>
        <end position="123"/>
    </location>
</feature>
<dbReference type="AlphaFoldDB" id="A0AA39X763"/>
<dbReference type="SMART" id="SM00443">
    <property type="entry name" value="G_patch"/>
    <property type="match status" value="1"/>
</dbReference>
<protein>
    <recommendedName>
        <fullName evidence="14">RNA-binding protein</fullName>
    </recommendedName>
</protein>
<evidence type="ECO:0000256" key="1">
    <source>
        <dbReference type="ARBA" id="ARBA00004123"/>
    </source>
</evidence>
<dbReference type="InterPro" id="IPR035979">
    <property type="entry name" value="RBD_domain_sf"/>
</dbReference>
<evidence type="ECO:0000256" key="9">
    <source>
        <dbReference type="SAM" id="MobiDB-lite"/>
    </source>
</evidence>
<comment type="subcellular location">
    <subcellularLocation>
        <location evidence="1">Nucleus</location>
    </subcellularLocation>
</comment>
<dbReference type="InterPro" id="IPR036443">
    <property type="entry name" value="Znf_RanBP2_sf"/>
</dbReference>
<name>A0AA39X763_9PEZI</name>